<dbReference type="InterPro" id="IPR020846">
    <property type="entry name" value="MFS_dom"/>
</dbReference>
<sequence length="410" mass="43084">MLQLANSSLPKRNYSLMTAVLCWAGMAVMSSLYVTIPLISLFAELFGVTPTQAAAAGSVFSLGFAIGCLIYGALSDKYGRKKVIVIGLMALTVVSLLLGVADSFFWILVLRGLQGAAAATFSPVALAYAVEMFPAEKRVTTIGFISTGFLVAGIAGQVVSGFISQQYGWNAVFYVLAGAYAVTALLVARLLPKGEIQQAHASIWGPLKQIGSVFSQKNLLLSYAVALVVLMSFVSMYTVLGSYLSGPDFGLTKQEILYVRSIGVIGMLLSPLSGRLSKRFGVRAVLRGGLLLAMAGLASLGLMSSLFLLIMLSLVFVAGIAIAVPALVSLVGQLGGKSRGIAVSVYTFILFAGTSLGPILSIRFMESGSYVLTFVLLALILGIGLLAALLIRRETPEEQAGNISRSGHNG</sequence>
<feature type="transmembrane region" description="Helical" evidence="8">
    <location>
        <begin position="83"/>
        <end position="107"/>
    </location>
</feature>
<feature type="transmembrane region" description="Helical" evidence="8">
    <location>
        <begin position="20"/>
        <end position="43"/>
    </location>
</feature>
<reference evidence="10" key="1">
    <citation type="submission" date="2023-07" db="EMBL/GenBank/DDBJ databases">
        <authorList>
            <person name="Aktuganov G."/>
            <person name="Boyko T."/>
            <person name="Delegan Y."/>
            <person name="Galimzianova N."/>
            <person name="Gilvanova E."/>
            <person name="Korobov V."/>
            <person name="Kuzmina L."/>
            <person name="Melentiev A."/>
            <person name="Milman P."/>
            <person name="Ryabova A."/>
            <person name="Stupak E."/>
            <person name="Yasakov T."/>
            <person name="Zharikova N."/>
            <person name="Zhurenko E."/>
        </authorList>
    </citation>
    <scope>NUCLEOTIDE SEQUENCE</scope>
    <source>
        <strain evidence="10">IB-739</strain>
    </source>
</reference>
<gene>
    <name evidence="10" type="ORF">Q3C12_30540</name>
</gene>
<protein>
    <submittedName>
        <fullName evidence="10">MFS transporter</fullName>
    </submittedName>
</protein>
<evidence type="ECO:0000256" key="5">
    <source>
        <dbReference type="ARBA" id="ARBA00022692"/>
    </source>
</evidence>
<feature type="transmembrane region" description="Helical" evidence="8">
    <location>
        <begin position="113"/>
        <end position="130"/>
    </location>
</feature>
<feature type="transmembrane region" description="Helical" evidence="8">
    <location>
        <begin position="55"/>
        <end position="74"/>
    </location>
</feature>
<keyword evidence="11" id="KW-1185">Reference proteome</keyword>
<dbReference type="RefSeq" id="WP_302881185.1">
    <property type="nucleotide sequence ID" value="NZ_JAUMKJ010000061.1"/>
</dbReference>
<feature type="transmembrane region" description="Helical" evidence="8">
    <location>
        <begin position="370"/>
        <end position="391"/>
    </location>
</feature>
<proteinExistence type="inferred from homology"/>
<feature type="transmembrane region" description="Helical" evidence="8">
    <location>
        <begin position="284"/>
        <end position="302"/>
    </location>
</feature>
<dbReference type="InterPro" id="IPR011701">
    <property type="entry name" value="MFS"/>
</dbReference>
<comment type="similarity">
    <text evidence="2">Belongs to the major facilitator superfamily.</text>
</comment>
<dbReference type="PROSITE" id="PS50850">
    <property type="entry name" value="MFS"/>
    <property type="match status" value="1"/>
</dbReference>
<evidence type="ECO:0000256" key="3">
    <source>
        <dbReference type="ARBA" id="ARBA00022448"/>
    </source>
</evidence>
<dbReference type="Pfam" id="PF07690">
    <property type="entry name" value="MFS_1"/>
    <property type="match status" value="1"/>
</dbReference>
<evidence type="ECO:0000313" key="10">
    <source>
        <dbReference type="EMBL" id="MDO3681335.1"/>
    </source>
</evidence>
<feature type="transmembrane region" description="Helical" evidence="8">
    <location>
        <begin position="343"/>
        <end position="364"/>
    </location>
</feature>
<feature type="transmembrane region" description="Helical" evidence="8">
    <location>
        <begin position="169"/>
        <end position="191"/>
    </location>
</feature>
<dbReference type="PANTHER" id="PTHR43271:SF2">
    <property type="entry name" value="BLL2771 PROTEIN"/>
    <property type="match status" value="1"/>
</dbReference>
<evidence type="ECO:0000313" key="11">
    <source>
        <dbReference type="Proteomes" id="UP001168883"/>
    </source>
</evidence>
<keyword evidence="5 8" id="KW-0812">Transmembrane</keyword>
<dbReference type="EMBL" id="JAUMKJ010000061">
    <property type="protein sequence ID" value="MDO3681335.1"/>
    <property type="molecule type" value="Genomic_DNA"/>
</dbReference>
<evidence type="ECO:0000256" key="2">
    <source>
        <dbReference type="ARBA" id="ARBA00008335"/>
    </source>
</evidence>
<evidence type="ECO:0000256" key="8">
    <source>
        <dbReference type="SAM" id="Phobius"/>
    </source>
</evidence>
<dbReference type="Proteomes" id="UP001168883">
    <property type="component" value="Unassembled WGS sequence"/>
</dbReference>
<comment type="subcellular location">
    <subcellularLocation>
        <location evidence="1">Cell membrane</location>
        <topology evidence="1">Multi-pass membrane protein</topology>
    </subcellularLocation>
</comment>
<dbReference type="Gene3D" id="1.20.1250.20">
    <property type="entry name" value="MFS general substrate transporter like domains"/>
    <property type="match status" value="2"/>
</dbReference>
<dbReference type="PANTHER" id="PTHR43271">
    <property type="entry name" value="BLL2771 PROTEIN"/>
    <property type="match status" value="1"/>
</dbReference>
<keyword evidence="4" id="KW-1003">Cell membrane</keyword>
<evidence type="ECO:0000256" key="7">
    <source>
        <dbReference type="ARBA" id="ARBA00023136"/>
    </source>
</evidence>
<feature type="transmembrane region" description="Helical" evidence="8">
    <location>
        <begin position="220"/>
        <end position="244"/>
    </location>
</feature>
<evidence type="ECO:0000256" key="6">
    <source>
        <dbReference type="ARBA" id="ARBA00022989"/>
    </source>
</evidence>
<feature type="transmembrane region" description="Helical" evidence="8">
    <location>
        <begin position="308"/>
        <end position="331"/>
    </location>
</feature>
<dbReference type="InterPro" id="IPR036259">
    <property type="entry name" value="MFS_trans_sf"/>
</dbReference>
<comment type="caution">
    <text evidence="10">The sequence shown here is derived from an EMBL/GenBank/DDBJ whole genome shotgun (WGS) entry which is preliminary data.</text>
</comment>
<organism evidence="10 11">
    <name type="scientific">Paenibacillus ehimensis</name>
    <dbReference type="NCBI Taxonomy" id="79264"/>
    <lineage>
        <taxon>Bacteria</taxon>
        <taxon>Bacillati</taxon>
        <taxon>Bacillota</taxon>
        <taxon>Bacilli</taxon>
        <taxon>Bacillales</taxon>
        <taxon>Paenibacillaceae</taxon>
        <taxon>Paenibacillus</taxon>
    </lineage>
</organism>
<evidence type="ECO:0000256" key="1">
    <source>
        <dbReference type="ARBA" id="ARBA00004651"/>
    </source>
</evidence>
<feature type="transmembrane region" description="Helical" evidence="8">
    <location>
        <begin position="256"/>
        <end position="272"/>
    </location>
</feature>
<dbReference type="CDD" id="cd17324">
    <property type="entry name" value="MFS_NepI_like"/>
    <property type="match status" value="1"/>
</dbReference>
<keyword evidence="7 8" id="KW-0472">Membrane</keyword>
<name>A0ABT8VK59_9BACL</name>
<accession>A0ABT8VK59</accession>
<dbReference type="SUPFAM" id="SSF103473">
    <property type="entry name" value="MFS general substrate transporter"/>
    <property type="match status" value="1"/>
</dbReference>
<keyword evidence="3" id="KW-0813">Transport</keyword>
<keyword evidence="6 8" id="KW-1133">Transmembrane helix</keyword>
<evidence type="ECO:0000256" key="4">
    <source>
        <dbReference type="ARBA" id="ARBA00022475"/>
    </source>
</evidence>
<evidence type="ECO:0000259" key="9">
    <source>
        <dbReference type="PROSITE" id="PS50850"/>
    </source>
</evidence>
<feature type="transmembrane region" description="Helical" evidence="8">
    <location>
        <begin position="142"/>
        <end position="163"/>
    </location>
</feature>
<feature type="domain" description="Major facilitator superfamily (MFS) profile" evidence="9">
    <location>
        <begin position="17"/>
        <end position="396"/>
    </location>
</feature>